<comment type="caution">
    <text evidence="1">The sequence shown here is derived from an EMBL/GenBank/DDBJ whole genome shotgun (WGS) entry which is preliminary data.</text>
</comment>
<reference evidence="1 2" key="1">
    <citation type="journal article" date="2020" name="IScience">
        <title>Genome Sequencing of the Endangered Kingdonia uniflora (Circaeasteraceae, Ranunculales) Reveals Potential Mechanisms of Evolutionary Specialization.</title>
        <authorList>
            <person name="Sun Y."/>
            <person name="Deng T."/>
            <person name="Zhang A."/>
            <person name="Moore M.J."/>
            <person name="Landis J.B."/>
            <person name="Lin N."/>
            <person name="Zhang H."/>
            <person name="Zhang X."/>
            <person name="Huang J."/>
            <person name="Zhang X."/>
            <person name="Sun H."/>
            <person name="Wang H."/>
        </authorList>
    </citation>
    <scope>NUCLEOTIDE SEQUENCE [LARGE SCALE GENOMIC DNA]</scope>
    <source>
        <strain evidence="1">TB1705</strain>
        <tissue evidence="1">Leaf</tissue>
    </source>
</reference>
<proteinExistence type="predicted"/>
<keyword evidence="2" id="KW-1185">Reference proteome</keyword>
<dbReference type="AlphaFoldDB" id="A0A7J7L287"/>
<dbReference type="EMBL" id="JACGCM010002681">
    <property type="protein sequence ID" value="KAF6136746.1"/>
    <property type="molecule type" value="Genomic_DNA"/>
</dbReference>
<organism evidence="1 2">
    <name type="scientific">Kingdonia uniflora</name>
    <dbReference type="NCBI Taxonomy" id="39325"/>
    <lineage>
        <taxon>Eukaryota</taxon>
        <taxon>Viridiplantae</taxon>
        <taxon>Streptophyta</taxon>
        <taxon>Embryophyta</taxon>
        <taxon>Tracheophyta</taxon>
        <taxon>Spermatophyta</taxon>
        <taxon>Magnoliopsida</taxon>
        <taxon>Ranunculales</taxon>
        <taxon>Circaeasteraceae</taxon>
        <taxon>Kingdonia</taxon>
    </lineage>
</organism>
<sequence>MGSSVWTSSIKSSRRFYEANNSLEAGMFWWLYKNPNRVQDPSKSWPIVLGCKDNPVETSYSFVEDEMALVNTDEKVALDLTVLLMKDLNRNKILQKSLFYIVAETRMH</sequence>
<evidence type="ECO:0000313" key="1">
    <source>
        <dbReference type="EMBL" id="KAF6136746.1"/>
    </source>
</evidence>
<evidence type="ECO:0000313" key="2">
    <source>
        <dbReference type="Proteomes" id="UP000541444"/>
    </source>
</evidence>
<protein>
    <submittedName>
        <fullName evidence="1">Uncharacterized protein</fullName>
    </submittedName>
</protein>
<accession>A0A7J7L287</accession>
<dbReference type="SUPFAM" id="SSF53474">
    <property type="entry name" value="alpha/beta-Hydrolases"/>
    <property type="match status" value="1"/>
</dbReference>
<dbReference type="InterPro" id="IPR029058">
    <property type="entry name" value="AB_hydrolase_fold"/>
</dbReference>
<name>A0A7J7L287_9MAGN</name>
<dbReference type="Proteomes" id="UP000541444">
    <property type="component" value="Unassembled WGS sequence"/>
</dbReference>
<gene>
    <name evidence="1" type="ORF">GIB67_020068</name>
</gene>
<dbReference type="OrthoDB" id="443318at2759"/>